<organism evidence="2 3">
    <name type="scientific">Mycena maculata</name>
    <dbReference type="NCBI Taxonomy" id="230809"/>
    <lineage>
        <taxon>Eukaryota</taxon>
        <taxon>Fungi</taxon>
        <taxon>Dikarya</taxon>
        <taxon>Basidiomycota</taxon>
        <taxon>Agaricomycotina</taxon>
        <taxon>Agaricomycetes</taxon>
        <taxon>Agaricomycetidae</taxon>
        <taxon>Agaricales</taxon>
        <taxon>Marasmiineae</taxon>
        <taxon>Mycenaceae</taxon>
        <taxon>Mycena</taxon>
    </lineage>
</organism>
<dbReference type="AlphaFoldDB" id="A0AAD7K4E7"/>
<comment type="caution">
    <text evidence="2">The sequence shown here is derived from an EMBL/GenBank/DDBJ whole genome shotgun (WGS) entry which is preliminary data.</text>
</comment>
<gene>
    <name evidence="2" type="ORF">DFH07DRAFT_766222</name>
</gene>
<evidence type="ECO:0000313" key="2">
    <source>
        <dbReference type="EMBL" id="KAJ7778007.1"/>
    </source>
</evidence>
<dbReference type="EMBL" id="JARJLG010000009">
    <property type="protein sequence ID" value="KAJ7778007.1"/>
    <property type="molecule type" value="Genomic_DNA"/>
</dbReference>
<proteinExistence type="predicted"/>
<feature type="region of interest" description="Disordered" evidence="1">
    <location>
        <begin position="104"/>
        <end position="124"/>
    </location>
</feature>
<feature type="compositionally biased region" description="Basic and acidic residues" evidence="1">
    <location>
        <begin position="109"/>
        <end position="119"/>
    </location>
</feature>
<evidence type="ECO:0000256" key="1">
    <source>
        <dbReference type="SAM" id="MobiDB-lite"/>
    </source>
</evidence>
<accession>A0AAD7K4E7</accession>
<evidence type="ECO:0000313" key="3">
    <source>
        <dbReference type="Proteomes" id="UP001215280"/>
    </source>
</evidence>
<dbReference type="Proteomes" id="UP001215280">
    <property type="component" value="Unassembled WGS sequence"/>
</dbReference>
<protein>
    <submittedName>
        <fullName evidence="2">Uncharacterized protein</fullName>
    </submittedName>
</protein>
<sequence>MSLKMEDLLMNCSTGIHARKQFDRAHPGYKKNLEASIETCKLLIAQSTPNANAPTMAGSPNDPPITGTGKGPHAFLDPALKAATNSQALQTRLISIDPVFLENTNPGKRPLEEAGEDRPRHRKLPDPMVIATDTISARMLTDFTQGFGAHREELHAADPSSNAREFLQLDALEGVTELIMEKVLKAVEDAKIEHTKFKWEINWECGGDIEILHILQVHEWLVAVGLMTRAPTVPDGKRALSSKTNKMVFEARMDAARHPGCVEAGLEPVMAMMKNRSNKWKCITCDSGGPRGKALAGRPIPPREDRPFLEDCKCPVRGAALELWMIKMTAHDDSIPQRRRNHNPQRIYLSNFLGMGVAVKIF</sequence>
<reference evidence="2" key="1">
    <citation type="submission" date="2023-03" db="EMBL/GenBank/DDBJ databases">
        <title>Massive genome expansion in bonnet fungi (Mycena s.s.) driven by repeated elements and novel gene families across ecological guilds.</title>
        <authorList>
            <consortium name="Lawrence Berkeley National Laboratory"/>
            <person name="Harder C.B."/>
            <person name="Miyauchi S."/>
            <person name="Viragh M."/>
            <person name="Kuo A."/>
            <person name="Thoen E."/>
            <person name="Andreopoulos B."/>
            <person name="Lu D."/>
            <person name="Skrede I."/>
            <person name="Drula E."/>
            <person name="Henrissat B."/>
            <person name="Morin E."/>
            <person name="Kohler A."/>
            <person name="Barry K."/>
            <person name="LaButti K."/>
            <person name="Morin E."/>
            <person name="Salamov A."/>
            <person name="Lipzen A."/>
            <person name="Mereny Z."/>
            <person name="Hegedus B."/>
            <person name="Baldrian P."/>
            <person name="Stursova M."/>
            <person name="Weitz H."/>
            <person name="Taylor A."/>
            <person name="Grigoriev I.V."/>
            <person name="Nagy L.G."/>
            <person name="Martin F."/>
            <person name="Kauserud H."/>
        </authorList>
    </citation>
    <scope>NUCLEOTIDE SEQUENCE</scope>
    <source>
        <strain evidence="2">CBHHK188m</strain>
    </source>
</reference>
<keyword evidence="3" id="KW-1185">Reference proteome</keyword>
<feature type="region of interest" description="Disordered" evidence="1">
    <location>
        <begin position="51"/>
        <end position="70"/>
    </location>
</feature>
<name>A0AAD7K4E7_9AGAR</name>